<dbReference type="Proteomes" id="UP001465331">
    <property type="component" value="Unassembled WGS sequence"/>
</dbReference>
<keyword evidence="1" id="KW-1133">Transmembrane helix</keyword>
<comment type="caution">
    <text evidence="2">The sequence shown here is derived from an EMBL/GenBank/DDBJ whole genome shotgun (WGS) entry which is preliminary data.</text>
</comment>
<dbReference type="RefSeq" id="WP_352888453.1">
    <property type="nucleotide sequence ID" value="NZ_JBEPIJ010000005.1"/>
</dbReference>
<evidence type="ECO:0000313" key="2">
    <source>
        <dbReference type="EMBL" id="MES0873658.1"/>
    </source>
</evidence>
<proteinExistence type="predicted"/>
<feature type="transmembrane region" description="Helical" evidence="1">
    <location>
        <begin position="25"/>
        <end position="52"/>
    </location>
</feature>
<sequence length="195" mass="21175">MSTDHRQDVLQRLLSRVSQVRARTWLMLGGAALAVLGLMVWAAIALLSWLWAQAPQAAGTGRQMAGEAMTQIEKLAPGLKEQAAKWLPVAGEAPPERDVSGSDPGPVDRFPGLVRSRFARDENVIEVSYAGRADFDAVLTHYVQGFAASGFTQDVLAATAEEERHQFVGASGRFELRIGRRPGGVVEVDLRQVLQ</sequence>
<keyword evidence="1" id="KW-0812">Transmembrane</keyword>
<evidence type="ECO:0000256" key="1">
    <source>
        <dbReference type="SAM" id="Phobius"/>
    </source>
</evidence>
<protein>
    <submittedName>
        <fullName evidence="2">Uncharacterized protein</fullName>
    </submittedName>
</protein>
<organism evidence="2 3">
    <name type="scientific">Sinimarinibacterium thermocellulolyticum</name>
    <dbReference type="NCBI Taxonomy" id="3170016"/>
    <lineage>
        <taxon>Bacteria</taxon>
        <taxon>Pseudomonadati</taxon>
        <taxon>Pseudomonadota</taxon>
        <taxon>Gammaproteobacteria</taxon>
        <taxon>Nevskiales</taxon>
        <taxon>Nevskiaceae</taxon>
        <taxon>Sinimarinibacterium</taxon>
    </lineage>
</organism>
<reference evidence="2 3" key="1">
    <citation type="submission" date="2024-06" db="EMBL/GenBank/DDBJ databases">
        <authorList>
            <person name="Li Z."/>
            <person name="Jiang Y."/>
        </authorList>
    </citation>
    <scope>NUCLEOTIDE SEQUENCE [LARGE SCALE GENOMIC DNA]</scope>
    <source>
        <strain evidence="2 3">HSW-8</strain>
    </source>
</reference>
<dbReference type="EMBL" id="JBEPIJ010000005">
    <property type="protein sequence ID" value="MES0873658.1"/>
    <property type="molecule type" value="Genomic_DNA"/>
</dbReference>
<name>A0ABV2A8S6_9GAMM</name>
<keyword evidence="3" id="KW-1185">Reference proteome</keyword>
<gene>
    <name evidence="2" type="ORF">ABSH63_06525</name>
</gene>
<accession>A0ABV2A8S6</accession>
<keyword evidence="1" id="KW-0472">Membrane</keyword>
<evidence type="ECO:0000313" key="3">
    <source>
        <dbReference type="Proteomes" id="UP001465331"/>
    </source>
</evidence>